<reference evidence="14 15" key="1">
    <citation type="submission" date="2015-05" db="EMBL/GenBank/DDBJ databases">
        <title>Complete genome sequence of a sulfur-oxidizing gammaproteobacterium strain HA5.</title>
        <authorList>
            <person name="Miura A."/>
            <person name="Kojima H."/>
            <person name="Fukui M."/>
        </authorList>
    </citation>
    <scope>NUCLEOTIDE SEQUENCE [LARGE SCALE GENOMIC DNA]</scope>
    <source>
        <strain evidence="14 15">HA5</strain>
    </source>
</reference>
<keyword evidence="6 12" id="KW-0472">Membrane</keyword>
<keyword evidence="15" id="KW-1185">Reference proteome</keyword>
<evidence type="ECO:0000256" key="1">
    <source>
        <dbReference type="ARBA" id="ARBA00004382"/>
    </source>
</evidence>
<name>A0A1B4XH84_9GAMM</name>
<evidence type="ECO:0000256" key="11">
    <source>
        <dbReference type="PROSITE-ProRule" id="PRU00278"/>
    </source>
</evidence>
<dbReference type="InterPro" id="IPR023058">
    <property type="entry name" value="PPIase_PpiC_CS"/>
</dbReference>
<evidence type="ECO:0000259" key="13">
    <source>
        <dbReference type="PROSITE" id="PS50198"/>
    </source>
</evidence>
<evidence type="ECO:0000256" key="12">
    <source>
        <dbReference type="SAM" id="Phobius"/>
    </source>
</evidence>
<keyword evidence="5 12" id="KW-1133">Transmembrane helix</keyword>
<gene>
    <name evidence="14" type="ORF">SCL_1867</name>
</gene>
<dbReference type="Proteomes" id="UP000243180">
    <property type="component" value="Chromosome"/>
</dbReference>
<sequence>MLTKIREKTQGIIATFILVLIGVPFALWGVNSYFDTGGKINVARVGDMKISQDEYRRTLDRLRARVEPKAMNDPRFKQSVLDSLISQTLLAHDAENQGYRISDAQLAQILRDQPSFQRDGKFDPALYEALLRREGLSPREFETRVRDDILVTQVQAGISESFVVTQGEIAALARLLAQERELAQAMISAEALMPKATVSGADIEQYYSAHPEMFQFPEQVRVDYLRLSAGDLNQGFQPTEEELKKAYAEEAARYVIPEKRRASHILISLPAQPGEDQSKAALAKIQDIARQARAGGDFGGLAKKYSADSVTAAQGGDLGEVRRGVLPKEVEDAVFALKSGEVSQPVRSPFGYHLVKLTAHTPEKRKAFAEVRKDLVEVLRRRQAEERFFDVAEKFRNLVYEQPDSLAPAAKALGLEIRKSEWFSPAGGTGIAANPKVVQAAFEPDVLSQARNSDAIEISADTLVAVRVAERRPAGRKPLAEVRPGIERTLKQQRALEQAHSLGEAALQELRAGASLEAVARKHGFKYVPSRTLTRRQTGGIDPRIVESAFRAPRPEGGKPVHELVDLGEQGYALLALQGVRDASGKADNATQQQIRALLGTRRGADYYANYREGLRQKAEIKIYSDQL</sequence>
<dbReference type="InterPro" id="IPR000297">
    <property type="entry name" value="PPIase_PpiC"/>
</dbReference>
<dbReference type="InterPro" id="IPR052029">
    <property type="entry name" value="PpiD_chaperone"/>
</dbReference>
<dbReference type="SUPFAM" id="SSF54534">
    <property type="entry name" value="FKBP-like"/>
    <property type="match status" value="1"/>
</dbReference>
<dbReference type="Gene3D" id="1.10.4030.10">
    <property type="entry name" value="Porin chaperone SurA, peptide-binding domain"/>
    <property type="match status" value="1"/>
</dbReference>
<comment type="similarity">
    <text evidence="8">Belongs to the PpiD chaperone family.</text>
</comment>
<dbReference type="InParanoid" id="A0A1B4XH84"/>
<feature type="domain" description="PpiC" evidence="13">
    <location>
        <begin position="257"/>
        <end position="359"/>
    </location>
</feature>
<dbReference type="GO" id="GO:0005886">
    <property type="term" value="C:plasma membrane"/>
    <property type="evidence" value="ECO:0007669"/>
    <property type="project" value="UniProtKB-SubCell"/>
</dbReference>
<evidence type="ECO:0000256" key="6">
    <source>
        <dbReference type="ARBA" id="ARBA00023136"/>
    </source>
</evidence>
<dbReference type="PROSITE" id="PS01096">
    <property type="entry name" value="PPIC_PPIASE_1"/>
    <property type="match status" value="1"/>
</dbReference>
<keyword evidence="4 12" id="KW-0812">Transmembrane</keyword>
<dbReference type="EMBL" id="AP014879">
    <property type="protein sequence ID" value="BAV34165.1"/>
    <property type="molecule type" value="Genomic_DNA"/>
</dbReference>
<dbReference type="PANTHER" id="PTHR47529:SF1">
    <property type="entry name" value="PERIPLASMIC CHAPERONE PPID"/>
    <property type="match status" value="1"/>
</dbReference>
<evidence type="ECO:0000256" key="7">
    <source>
        <dbReference type="ARBA" id="ARBA00023186"/>
    </source>
</evidence>
<feature type="transmembrane region" description="Helical" evidence="12">
    <location>
        <begin position="12"/>
        <end position="34"/>
    </location>
</feature>
<dbReference type="AlphaFoldDB" id="A0A1B4XH84"/>
<dbReference type="PANTHER" id="PTHR47529">
    <property type="entry name" value="PEPTIDYL-PROLYL CIS-TRANS ISOMERASE D"/>
    <property type="match status" value="1"/>
</dbReference>
<evidence type="ECO:0000256" key="5">
    <source>
        <dbReference type="ARBA" id="ARBA00022989"/>
    </source>
</evidence>
<keyword evidence="3" id="KW-0997">Cell inner membrane</keyword>
<dbReference type="RefSeq" id="WP_096360946.1">
    <property type="nucleotide sequence ID" value="NZ_AP014879.1"/>
</dbReference>
<accession>A0A1B4XH84</accession>
<dbReference type="Gene3D" id="3.10.50.40">
    <property type="match status" value="1"/>
</dbReference>
<dbReference type="GO" id="GO:0003755">
    <property type="term" value="F:peptidyl-prolyl cis-trans isomerase activity"/>
    <property type="evidence" value="ECO:0007669"/>
    <property type="project" value="UniProtKB-KW"/>
</dbReference>
<keyword evidence="11" id="KW-0697">Rotamase</keyword>
<evidence type="ECO:0000256" key="3">
    <source>
        <dbReference type="ARBA" id="ARBA00022519"/>
    </source>
</evidence>
<evidence type="ECO:0000313" key="14">
    <source>
        <dbReference type="EMBL" id="BAV34165.1"/>
    </source>
</evidence>
<evidence type="ECO:0000313" key="15">
    <source>
        <dbReference type="Proteomes" id="UP000243180"/>
    </source>
</evidence>
<dbReference type="PROSITE" id="PS50198">
    <property type="entry name" value="PPIC_PPIASE_2"/>
    <property type="match status" value="1"/>
</dbReference>
<evidence type="ECO:0000256" key="10">
    <source>
        <dbReference type="ARBA" id="ARBA00042775"/>
    </source>
</evidence>
<evidence type="ECO:0000256" key="2">
    <source>
        <dbReference type="ARBA" id="ARBA00022475"/>
    </source>
</evidence>
<evidence type="ECO:0000256" key="4">
    <source>
        <dbReference type="ARBA" id="ARBA00022692"/>
    </source>
</evidence>
<dbReference type="SUPFAM" id="SSF109998">
    <property type="entry name" value="Triger factor/SurA peptide-binding domain-like"/>
    <property type="match status" value="1"/>
</dbReference>
<evidence type="ECO:0000256" key="9">
    <source>
        <dbReference type="ARBA" id="ARBA00040743"/>
    </source>
</evidence>
<dbReference type="OrthoDB" id="9812372at2"/>
<keyword evidence="2" id="KW-1003">Cell membrane</keyword>
<dbReference type="InterPro" id="IPR027304">
    <property type="entry name" value="Trigger_fact/SurA_dom_sf"/>
</dbReference>
<dbReference type="Pfam" id="PF00639">
    <property type="entry name" value="Rotamase"/>
    <property type="match status" value="1"/>
</dbReference>
<dbReference type="KEGG" id="slim:SCL_1867"/>
<dbReference type="InterPro" id="IPR046357">
    <property type="entry name" value="PPIase_dom_sf"/>
</dbReference>
<keyword evidence="7" id="KW-0143">Chaperone</keyword>
<evidence type="ECO:0000256" key="8">
    <source>
        <dbReference type="ARBA" id="ARBA00038408"/>
    </source>
</evidence>
<proteinExistence type="inferred from homology"/>
<dbReference type="Pfam" id="PF13624">
    <property type="entry name" value="SurA_N_3"/>
    <property type="match status" value="1"/>
</dbReference>
<dbReference type="FunCoup" id="A0A1B4XH84">
    <property type="interactions" value="222"/>
</dbReference>
<protein>
    <recommendedName>
        <fullName evidence="9">Periplasmic chaperone PpiD</fullName>
    </recommendedName>
    <alternativeName>
        <fullName evidence="10">Periplasmic folding chaperone</fullName>
    </alternativeName>
</protein>
<comment type="subcellular location">
    <subcellularLocation>
        <location evidence="1">Cell inner membrane</location>
        <topology evidence="1">Single-pass type II membrane protein</topology>
        <orientation evidence="1">Periplasmic side</orientation>
    </subcellularLocation>
</comment>
<organism evidence="14 15">
    <name type="scientific">Sulfuricaulis limicola</name>
    <dbReference type="NCBI Taxonomy" id="1620215"/>
    <lineage>
        <taxon>Bacteria</taxon>
        <taxon>Pseudomonadati</taxon>
        <taxon>Pseudomonadota</taxon>
        <taxon>Gammaproteobacteria</taxon>
        <taxon>Acidiferrobacterales</taxon>
        <taxon>Acidiferrobacteraceae</taxon>
        <taxon>Sulfuricaulis</taxon>
    </lineage>
</organism>
<keyword evidence="11 14" id="KW-0413">Isomerase</keyword>